<dbReference type="GO" id="GO:0055120">
    <property type="term" value="C:striated muscle dense body"/>
    <property type="evidence" value="ECO:0007669"/>
    <property type="project" value="UniProtKB-ARBA"/>
</dbReference>
<evidence type="ECO:0000313" key="9">
    <source>
        <dbReference type="WBParaSite" id="sdigi.contig153.g5326.t1"/>
    </source>
</evidence>
<dbReference type="AlphaFoldDB" id="A0A915PN68"/>
<dbReference type="GO" id="GO:0046872">
    <property type="term" value="F:metal ion binding"/>
    <property type="evidence" value="ECO:0007669"/>
    <property type="project" value="UniProtKB-KW"/>
</dbReference>
<reference evidence="9" key="1">
    <citation type="submission" date="2022-11" db="UniProtKB">
        <authorList>
            <consortium name="WormBaseParasite"/>
        </authorList>
    </citation>
    <scope>IDENTIFICATION</scope>
</reference>
<evidence type="ECO:0000256" key="1">
    <source>
        <dbReference type="ARBA" id="ARBA00022723"/>
    </source>
</evidence>
<feature type="region of interest" description="Disordered" evidence="6">
    <location>
        <begin position="1"/>
        <end position="33"/>
    </location>
</feature>
<keyword evidence="1 5" id="KW-0479">Metal-binding</keyword>
<sequence>MAPISPAQLSHGTQWRSERSDRSESRSSSRYVPLNHAGAIQNTLDTMVDSVNATTELIQRKQDQYVLEKKSFQTEMEVTGRISVEPTDDRLTRLKSISTEDMNKELTKLKDDQKQNAVTDTLAALVYDIDATAEVLRRGSLKKKKTAGEEVITGYNLRITPGPEEEVAPLPPRQATTEDSFTLERISRDYGVDISESQMNSIKKRARSETPRRLINIENSPASAAAICAFCSEEIEGPIITALAPNSYYAQKFHPYHFMCTYCQKALNLRGTYREHERKPYCHECFYRLYNGLIYAPDEKQAKIEKLI</sequence>
<evidence type="ECO:0000256" key="3">
    <source>
        <dbReference type="ARBA" id="ARBA00023038"/>
    </source>
</evidence>
<evidence type="ECO:0000256" key="2">
    <source>
        <dbReference type="ARBA" id="ARBA00022833"/>
    </source>
</evidence>
<feature type="domain" description="LIM zinc-binding" evidence="7">
    <location>
        <begin position="226"/>
        <end position="292"/>
    </location>
</feature>
<comment type="subcellular location">
    <subcellularLocation>
        <location evidence="4">Cytoplasm</location>
        <location evidence="4">Myofibril</location>
        <location evidence="4">Sarcomere</location>
        <location evidence="4">M line</location>
    </subcellularLocation>
</comment>
<dbReference type="FunFam" id="2.10.110.10:FF:000009">
    <property type="entry name" value="Paxillin isoform 1"/>
    <property type="match status" value="1"/>
</dbReference>
<accession>A0A915PN68</accession>
<keyword evidence="3 5" id="KW-0440">LIM domain</keyword>
<dbReference type="CDD" id="cd09339">
    <property type="entry name" value="LIM4_Paxillin_like"/>
    <property type="match status" value="1"/>
</dbReference>
<evidence type="ECO:0000313" key="8">
    <source>
        <dbReference type="Proteomes" id="UP000887581"/>
    </source>
</evidence>
<name>A0A915PN68_9BILA</name>
<keyword evidence="2 5" id="KW-0862">Zinc</keyword>
<dbReference type="SMART" id="SM00132">
    <property type="entry name" value="LIM"/>
    <property type="match status" value="1"/>
</dbReference>
<evidence type="ECO:0000256" key="5">
    <source>
        <dbReference type="PROSITE-ProRule" id="PRU00125"/>
    </source>
</evidence>
<dbReference type="PROSITE" id="PS50023">
    <property type="entry name" value="LIM_DOMAIN_2"/>
    <property type="match status" value="1"/>
</dbReference>
<dbReference type="Pfam" id="PF00412">
    <property type="entry name" value="LIM"/>
    <property type="match status" value="1"/>
</dbReference>
<keyword evidence="8" id="KW-1185">Reference proteome</keyword>
<dbReference type="Proteomes" id="UP000887581">
    <property type="component" value="Unplaced"/>
</dbReference>
<dbReference type="GO" id="GO:0031430">
    <property type="term" value="C:M band"/>
    <property type="evidence" value="ECO:0007669"/>
    <property type="project" value="UniProtKB-SubCell"/>
</dbReference>
<protein>
    <submittedName>
        <fullName evidence="9">LIM zinc-binding domain-containing protein</fullName>
    </submittedName>
</protein>
<dbReference type="InterPro" id="IPR001781">
    <property type="entry name" value="Znf_LIM"/>
</dbReference>
<evidence type="ECO:0000256" key="6">
    <source>
        <dbReference type="SAM" id="MobiDB-lite"/>
    </source>
</evidence>
<proteinExistence type="predicted"/>
<dbReference type="Gene3D" id="2.10.110.10">
    <property type="entry name" value="Cysteine Rich Protein"/>
    <property type="match status" value="1"/>
</dbReference>
<evidence type="ECO:0000256" key="4">
    <source>
        <dbReference type="ARBA" id="ARBA00037833"/>
    </source>
</evidence>
<dbReference type="WBParaSite" id="sdigi.contig153.g5326.t1">
    <property type="protein sequence ID" value="sdigi.contig153.g5326.t1"/>
    <property type="gene ID" value="sdigi.contig153.g5326"/>
</dbReference>
<organism evidence="8 9">
    <name type="scientific">Setaria digitata</name>
    <dbReference type="NCBI Taxonomy" id="48799"/>
    <lineage>
        <taxon>Eukaryota</taxon>
        <taxon>Metazoa</taxon>
        <taxon>Ecdysozoa</taxon>
        <taxon>Nematoda</taxon>
        <taxon>Chromadorea</taxon>
        <taxon>Rhabditida</taxon>
        <taxon>Spirurina</taxon>
        <taxon>Spiruromorpha</taxon>
        <taxon>Filarioidea</taxon>
        <taxon>Setariidae</taxon>
        <taxon>Setaria</taxon>
    </lineage>
</organism>
<dbReference type="PROSITE" id="PS00478">
    <property type="entry name" value="LIM_DOMAIN_1"/>
    <property type="match status" value="1"/>
</dbReference>
<evidence type="ECO:0000259" key="7">
    <source>
        <dbReference type="PROSITE" id="PS50023"/>
    </source>
</evidence>
<feature type="compositionally biased region" description="Basic and acidic residues" evidence="6">
    <location>
        <begin position="16"/>
        <end position="27"/>
    </location>
</feature>